<feature type="domain" description="HTH rpiR-type" evidence="4">
    <location>
        <begin position="1"/>
        <end position="76"/>
    </location>
</feature>
<dbReference type="GO" id="GO:1901135">
    <property type="term" value="P:carbohydrate derivative metabolic process"/>
    <property type="evidence" value="ECO:0007669"/>
    <property type="project" value="InterPro"/>
</dbReference>
<dbReference type="InterPro" id="IPR035472">
    <property type="entry name" value="RpiR-like_SIS"/>
</dbReference>
<dbReference type="Gene3D" id="3.40.50.10490">
    <property type="entry name" value="Glucose-6-phosphate isomerase like protein, domain 1"/>
    <property type="match status" value="1"/>
</dbReference>
<dbReference type="GO" id="GO:0097367">
    <property type="term" value="F:carbohydrate derivative binding"/>
    <property type="evidence" value="ECO:0007669"/>
    <property type="project" value="InterPro"/>
</dbReference>
<reference evidence="7" key="1">
    <citation type="submission" date="2016-04" db="EMBL/GenBank/DDBJ databases">
        <authorList>
            <person name="Strepis N."/>
        </authorList>
    </citation>
    <scope>NUCLEOTIDE SEQUENCE [LARGE SCALE GENOMIC DNA]</scope>
</reference>
<keyword evidence="7" id="KW-1185">Reference proteome</keyword>
<keyword evidence="3" id="KW-0804">Transcription</keyword>
<dbReference type="InterPro" id="IPR046348">
    <property type="entry name" value="SIS_dom_sf"/>
</dbReference>
<evidence type="ECO:0000259" key="5">
    <source>
        <dbReference type="PROSITE" id="PS51464"/>
    </source>
</evidence>
<name>A0A1W1IDH6_9LACT</name>
<organism evidence="6 7">
    <name type="scientific">Trichococcus pasteurii</name>
    <dbReference type="NCBI Taxonomy" id="43064"/>
    <lineage>
        <taxon>Bacteria</taxon>
        <taxon>Bacillati</taxon>
        <taxon>Bacillota</taxon>
        <taxon>Bacilli</taxon>
        <taxon>Lactobacillales</taxon>
        <taxon>Carnobacteriaceae</taxon>
        <taxon>Trichococcus</taxon>
    </lineage>
</organism>
<evidence type="ECO:0000259" key="4">
    <source>
        <dbReference type="PROSITE" id="PS51071"/>
    </source>
</evidence>
<dbReference type="AlphaFoldDB" id="A0A1W1IDH6"/>
<dbReference type="InterPro" id="IPR009057">
    <property type="entry name" value="Homeodomain-like_sf"/>
</dbReference>
<gene>
    <name evidence="6" type="ORF">TPAS_792</name>
</gene>
<keyword evidence="6" id="KW-0413">Isomerase</keyword>
<dbReference type="GO" id="GO:0016853">
    <property type="term" value="F:isomerase activity"/>
    <property type="evidence" value="ECO:0007669"/>
    <property type="project" value="UniProtKB-KW"/>
</dbReference>
<feature type="domain" description="SIS" evidence="5">
    <location>
        <begin position="125"/>
        <end position="266"/>
    </location>
</feature>
<protein>
    <submittedName>
        <fullName evidence="6">Sugar isomerase (Sis)</fullName>
    </submittedName>
</protein>
<evidence type="ECO:0000256" key="2">
    <source>
        <dbReference type="ARBA" id="ARBA00023125"/>
    </source>
</evidence>
<dbReference type="InterPro" id="IPR047640">
    <property type="entry name" value="RpiR-like"/>
</dbReference>
<dbReference type="GO" id="GO:0003677">
    <property type="term" value="F:DNA binding"/>
    <property type="evidence" value="ECO:0007669"/>
    <property type="project" value="UniProtKB-KW"/>
</dbReference>
<accession>A0A1W1IDH6</accession>
<dbReference type="InterPro" id="IPR001347">
    <property type="entry name" value="SIS_dom"/>
</dbReference>
<dbReference type="Pfam" id="PF01380">
    <property type="entry name" value="SIS"/>
    <property type="match status" value="1"/>
</dbReference>
<dbReference type="STRING" id="43064.SAMN04488086_11322"/>
<dbReference type="SUPFAM" id="SSF53697">
    <property type="entry name" value="SIS domain"/>
    <property type="match status" value="1"/>
</dbReference>
<dbReference type="PANTHER" id="PTHR30514:SF1">
    <property type="entry name" value="HTH-TYPE TRANSCRIPTIONAL REGULATOR HEXR-RELATED"/>
    <property type="match status" value="1"/>
</dbReference>
<dbReference type="SUPFAM" id="SSF46689">
    <property type="entry name" value="Homeodomain-like"/>
    <property type="match status" value="1"/>
</dbReference>
<dbReference type="InterPro" id="IPR036388">
    <property type="entry name" value="WH-like_DNA-bd_sf"/>
</dbReference>
<dbReference type="Gene3D" id="1.10.10.10">
    <property type="entry name" value="Winged helix-like DNA-binding domain superfamily/Winged helix DNA-binding domain"/>
    <property type="match status" value="1"/>
</dbReference>
<dbReference type="PROSITE" id="PS51071">
    <property type="entry name" value="HTH_RPIR"/>
    <property type="match status" value="1"/>
</dbReference>
<dbReference type="Pfam" id="PF01418">
    <property type="entry name" value="HTH_6"/>
    <property type="match status" value="1"/>
</dbReference>
<dbReference type="EMBL" id="FWEY01000002">
    <property type="protein sequence ID" value="SLM51117.1"/>
    <property type="molecule type" value="Genomic_DNA"/>
</dbReference>
<dbReference type="CDD" id="cd05013">
    <property type="entry name" value="SIS_RpiR"/>
    <property type="match status" value="1"/>
</dbReference>
<evidence type="ECO:0000313" key="6">
    <source>
        <dbReference type="EMBL" id="SLM51117.1"/>
    </source>
</evidence>
<dbReference type="PANTHER" id="PTHR30514">
    <property type="entry name" value="GLUCOKINASE"/>
    <property type="match status" value="1"/>
</dbReference>
<evidence type="ECO:0000256" key="1">
    <source>
        <dbReference type="ARBA" id="ARBA00023015"/>
    </source>
</evidence>
<sequence>MSLLKKLKLKESFTDTEQRIADYILTNLDDVPDMVIQQLAENTFTSHSAIIRLSQKLGFSGYRSFKVALIHEIQSNKHTPTNVDPNFPFLPMDGSMDIAKKMADLTIETIRKTLVKLEKDKLNKAVDLLQKADKIFLFGTGDSQIRARSYQNKLIKINKHLIIGDEYGEAAWNAMSMGKADCALFISYGGNSTNHRKIIKYLNSMKIPCILLTANTEQPTSKLCDLVIEVPYDEFDFFKVGTFSSQISFEYILNTLFSILYAREYTKNLNSLKRKTEAAKKWELL</sequence>
<dbReference type="RefSeq" id="WP_086941981.1">
    <property type="nucleotide sequence ID" value="NZ_FONM01000013.1"/>
</dbReference>
<keyword evidence="2" id="KW-0238">DNA-binding</keyword>
<proteinExistence type="predicted"/>
<dbReference type="OrthoDB" id="3684496at2"/>
<dbReference type="InterPro" id="IPR000281">
    <property type="entry name" value="HTH_RpiR"/>
</dbReference>
<evidence type="ECO:0000313" key="7">
    <source>
        <dbReference type="Proteomes" id="UP000195985"/>
    </source>
</evidence>
<dbReference type="PROSITE" id="PS51464">
    <property type="entry name" value="SIS"/>
    <property type="match status" value="1"/>
</dbReference>
<evidence type="ECO:0000256" key="3">
    <source>
        <dbReference type="ARBA" id="ARBA00023163"/>
    </source>
</evidence>
<dbReference type="Proteomes" id="UP000195985">
    <property type="component" value="Unassembled WGS sequence"/>
</dbReference>
<dbReference type="GO" id="GO:0003700">
    <property type="term" value="F:DNA-binding transcription factor activity"/>
    <property type="evidence" value="ECO:0007669"/>
    <property type="project" value="InterPro"/>
</dbReference>
<keyword evidence="1" id="KW-0805">Transcription regulation</keyword>